<dbReference type="GO" id="GO:0007165">
    <property type="term" value="P:signal transduction"/>
    <property type="evidence" value="ECO:0007669"/>
    <property type="project" value="TreeGrafter"/>
</dbReference>
<feature type="binding site" evidence="7">
    <location>
        <position position="44"/>
    </location>
    <ligand>
        <name>ATP</name>
        <dbReference type="ChEBI" id="CHEBI:30616"/>
    </ligand>
</feature>
<keyword evidence="6 7" id="KW-0067">ATP-binding</keyword>
<dbReference type="FunFam" id="1.10.510.10:FF:000624">
    <property type="entry name" value="Mitogen-activated protein kinase"/>
    <property type="match status" value="1"/>
</dbReference>
<evidence type="ECO:0000256" key="3">
    <source>
        <dbReference type="ARBA" id="ARBA00022679"/>
    </source>
</evidence>
<dbReference type="GO" id="GO:0030154">
    <property type="term" value="P:cell differentiation"/>
    <property type="evidence" value="ECO:0007669"/>
    <property type="project" value="TreeGrafter"/>
</dbReference>
<dbReference type="SUPFAM" id="SSF56112">
    <property type="entry name" value="Protein kinase-like (PK-like)"/>
    <property type="match status" value="1"/>
</dbReference>
<evidence type="ECO:0000256" key="5">
    <source>
        <dbReference type="ARBA" id="ARBA00022777"/>
    </source>
</evidence>
<dbReference type="Gene3D" id="3.30.200.20">
    <property type="entry name" value="Phosphorylase Kinase, domain 1"/>
    <property type="match status" value="1"/>
</dbReference>
<dbReference type="OrthoDB" id="272141at2759"/>
<keyword evidence="11" id="KW-1185">Reference proteome</keyword>
<keyword evidence="3" id="KW-0808">Transferase</keyword>
<dbReference type="InterPro" id="IPR008271">
    <property type="entry name" value="Ser/Thr_kinase_AS"/>
</dbReference>
<evidence type="ECO:0000256" key="4">
    <source>
        <dbReference type="ARBA" id="ARBA00022741"/>
    </source>
</evidence>
<dbReference type="Pfam" id="PF00069">
    <property type="entry name" value="Pkinase"/>
    <property type="match status" value="1"/>
</dbReference>
<evidence type="ECO:0000313" key="10">
    <source>
        <dbReference type="EMBL" id="KAG5679633.1"/>
    </source>
</evidence>
<dbReference type="PANTHER" id="PTHR24057:SF0">
    <property type="entry name" value="PROTEIN KINASE SHAGGY-RELATED"/>
    <property type="match status" value="1"/>
</dbReference>
<proteinExistence type="inferred from homology"/>
<accession>A0A9J6CBV8</accession>
<dbReference type="Proteomes" id="UP001107558">
    <property type="component" value="Chromosome 1"/>
</dbReference>
<keyword evidence="5" id="KW-0418">Kinase</keyword>
<comment type="similarity">
    <text evidence="1">Belongs to the protein kinase superfamily. CMGC Ser/Thr protein kinase family. GSK-3 subfamily.</text>
</comment>
<evidence type="ECO:0000313" key="11">
    <source>
        <dbReference type="Proteomes" id="UP001107558"/>
    </source>
</evidence>
<dbReference type="InterPro" id="IPR000719">
    <property type="entry name" value="Prot_kinase_dom"/>
</dbReference>
<evidence type="ECO:0000256" key="6">
    <source>
        <dbReference type="ARBA" id="ARBA00022840"/>
    </source>
</evidence>
<reference evidence="10" key="1">
    <citation type="submission" date="2021-03" db="EMBL/GenBank/DDBJ databases">
        <title>Chromosome level genome of the anhydrobiotic midge Polypedilum vanderplanki.</title>
        <authorList>
            <person name="Yoshida Y."/>
            <person name="Kikawada T."/>
            <person name="Gusev O."/>
        </authorList>
    </citation>
    <scope>NUCLEOTIDE SEQUENCE</scope>
    <source>
        <strain evidence="10">NIAS01</strain>
        <tissue evidence="10">Whole body or cell culture</tissue>
    </source>
</reference>
<name>A0A9J6CBV8_POLVA</name>
<evidence type="ECO:0000256" key="1">
    <source>
        <dbReference type="ARBA" id="ARBA00005527"/>
    </source>
</evidence>
<evidence type="ECO:0000256" key="7">
    <source>
        <dbReference type="PROSITE-ProRule" id="PRU10141"/>
    </source>
</evidence>
<dbReference type="GO" id="GO:0005634">
    <property type="term" value="C:nucleus"/>
    <property type="evidence" value="ECO:0007669"/>
    <property type="project" value="TreeGrafter"/>
</dbReference>
<dbReference type="InterPro" id="IPR017441">
    <property type="entry name" value="Protein_kinase_ATP_BS"/>
</dbReference>
<sequence length="331" mass="38229">MIIYSAKDDKETDVVVELLSEIGKGAFAKVFCAKLNNSKFVAVKQVSASFMPELEIMRKIACHPNIRKFYYYYYTTKNNDTKIFRNINFILELMPMDLLTYIRELYAKGLQMKTLQLKAFAYQLFKSLGYLHSLNICHRDIKPANILIRLETYELKLSDFGCAKELSENMPSTNYICSRYYRAPELVFGATQYSNKIDIWSAGCCIVEMLTLDVLFLADSNIELINQHVRMIGIPSQSEMNLMKANFKNSAYIPKVSNKRWPKKLLILAPPKLLEFLSMIFLYNPNKRMNGYEACGHSFFNELRGIDSDEDKWNSNLTEAEITAINTFLAI</sequence>
<keyword evidence="4 7" id="KW-0547">Nucleotide-binding</keyword>
<dbReference type="InterPro" id="IPR050591">
    <property type="entry name" value="GSK-3"/>
</dbReference>
<comment type="caution">
    <text evidence="10">The sequence shown here is derived from an EMBL/GenBank/DDBJ whole genome shotgun (WGS) entry which is preliminary data.</text>
</comment>
<dbReference type="EMBL" id="JADBJN010000001">
    <property type="protein sequence ID" value="KAG5679633.1"/>
    <property type="molecule type" value="Genomic_DNA"/>
</dbReference>
<dbReference type="PROSITE" id="PS00107">
    <property type="entry name" value="PROTEIN_KINASE_ATP"/>
    <property type="match status" value="1"/>
</dbReference>
<dbReference type="GO" id="GO:0004674">
    <property type="term" value="F:protein serine/threonine kinase activity"/>
    <property type="evidence" value="ECO:0007669"/>
    <property type="project" value="UniProtKB-KW"/>
</dbReference>
<dbReference type="Gene3D" id="1.10.510.10">
    <property type="entry name" value="Transferase(Phosphotransferase) domain 1"/>
    <property type="match status" value="1"/>
</dbReference>
<protein>
    <recommendedName>
        <fullName evidence="9">Protein kinase domain-containing protein</fullName>
    </recommendedName>
</protein>
<feature type="domain" description="Protein kinase" evidence="9">
    <location>
        <begin position="16"/>
        <end position="300"/>
    </location>
</feature>
<evidence type="ECO:0000256" key="2">
    <source>
        <dbReference type="ARBA" id="ARBA00022527"/>
    </source>
</evidence>
<dbReference type="InterPro" id="IPR011009">
    <property type="entry name" value="Kinase-like_dom_sf"/>
</dbReference>
<gene>
    <name evidence="10" type="ORF">PVAND_009191</name>
</gene>
<organism evidence="10 11">
    <name type="scientific">Polypedilum vanderplanki</name>
    <name type="common">Sleeping chironomid midge</name>
    <dbReference type="NCBI Taxonomy" id="319348"/>
    <lineage>
        <taxon>Eukaryota</taxon>
        <taxon>Metazoa</taxon>
        <taxon>Ecdysozoa</taxon>
        <taxon>Arthropoda</taxon>
        <taxon>Hexapoda</taxon>
        <taxon>Insecta</taxon>
        <taxon>Pterygota</taxon>
        <taxon>Neoptera</taxon>
        <taxon>Endopterygota</taxon>
        <taxon>Diptera</taxon>
        <taxon>Nematocera</taxon>
        <taxon>Chironomoidea</taxon>
        <taxon>Chironomidae</taxon>
        <taxon>Chironominae</taxon>
        <taxon>Polypedilum</taxon>
        <taxon>Polypedilum</taxon>
    </lineage>
</organism>
<dbReference type="GO" id="GO:0005524">
    <property type="term" value="F:ATP binding"/>
    <property type="evidence" value="ECO:0007669"/>
    <property type="project" value="UniProtKB-UniRule"/>
</dbReference>
<dbReference type="PANTHER" id="PTHR24057">
    <property type="entry name" value="GLYCOGEN SYNTHASE KINASE-3 ALPHA"/>
    <property type="match status" value="1"/>
</dbReference>
<keyword evidence="2 8" id="KW-0723">Serine/threonine-protein kinase</keyword>
<dbReference type="GO" id="GO:0005737">
    <property type="term" value="C:cytoplasm"/>
    <property type="evidence" value="ECO:0007669"/>
    <property type="project" value="TreeGrafter"/>
</dbReference>
<dbReference type="AlphaFoldDB" id="A0A9J6CBV8"/>
<evidence type="ECO:0000256" key="8">
    <source>
        <dbReference type="RuleBase" id="RU000304"/>
    </source>
</evidence>
<evidence type="ECO:0000259" key="9">
    <source>
        <dbReference type="PROSITE" id="PS50011"/>
    </source>
</evidence>
<dbReference type="PROSITE" id="PS00108">
    <property type="entry name" value="PROTEIN_KINASE_ST"/>
    <property type="match status" value="1"/>
</dbReference>
<dbReference type="SMART" id="SM00220">
    <property type="entry name" value="S_TKc"/>
    <property type="match status" value="1"/>
</dbReference>
<dbReference type="PROSITE" id="PS50011">
    <property type="entry name" value="PROTEIN_KINASE_DOM"/>
    <property type="match status" value="1"/>
</dbReference>